<dbReference type="InterPro" id="IPR020843">
    <property type="entry name" value="ER"/>
</dbReference>
<dbReference type="SUPFAM" id="SSF51735">
    <property type="entry name" value="NAD(P)-binding Rossmann-fold domains"/>
    <property type="match status" value="1"/>
</dbReference>
<dbReference type="Gene3D" id="3.90.180.10">
    <property type="entry name" value="Medium-chain alcohol dehydrogenases, catalytic domain"/>
    <property type="match status" value="1"/>
</dbReference>
<evidence type="ECO:0000313" key="7">
    <source>
        <dbReference type="EMBL" id="RKP36582.1"/>
    </source>
</evidence>
<keyword evidence="2 5" id="KW-0479">Metal-binding</keyword>
<evidence type="ECO:0000313" key="8">
    <source>
        <dbReference type="Proteomes" id="UP000268162"/>
    </source>
</evidence>
<gene>
    <name evidence="7" type="ORF">BJ085DRAFT_27518</name>
</gene>
<dbReference type="InterPro" id="IPR036291">
    <property type="entry name" value="NAD(P)-bd_dom_sf"/>
</dbReference>
<protein>
    <submittedName>
        <fullName evidence="7">Mannitol dehydrogenase putative</fullName>
    </submittedName>
</protein>
<proteinExistence type="inferred from homology"/>
<evidence type="ECO:0000256" key="2">
    <source>
        <dbReference type="ARBA" id="ARBA00022723"/>
    </source>
</evidence>
<comment type="similarity">
    <text evidence="5">Belongs to the zinc-containing alcohol dehydrogenase family.</text>
</comment>
<dbReference type="EMBL" id="ML002629">
    <property type="protein sequence ID" value="RKP36582.1"/>
    <property type="molecule type" value="Genomic_DNA"/>
</dbReference>
<evidence type="ECO:0000256" key="3">
    <source>
        <dbReference type="ARBA" id="ARBA00022833"/>
    </source>
</evidence>
<dbReference type="STRING" id="215637.A0A4P9ZUU4"/>
<dbReference type="InterPro" id="IPR011032">
    <property type="entry name" value="GroES-like_sf"/>
</dbReference>
<dbReference type="InterPro" id="IPR013149">
    <property type="entry name" value="ADH-like_C"/>
</dbReference>
<dbReference type="InterPro" id="IPR029752">
    <property type="entry name" value="D-isomer_DH_CS1"/>
</dbReference>
<dbReference type="Pfam" id="PF00107">
    <property type="entry name" value="ADH_zinc_N"/>
    <property type="match status" value="1"/>
</dbReference>
<dbReference type="InterPro" id="IPR047109">
    <property type="entry name" value="CAD-like"/>
</dbReference>
<keyword evidence="8" id="KW-1185">Reference proteome</keyword>
<dbReference type="GO" id="GO:0016616">
    <property type="term" value="F:oxidoreductase activity, acting on the CH-OH group of donors, NAD or NADP as acceptor"/>
    <property type="evidence" value="ECO:0007669"/>
    <property type="project" value="InterPro"/>
</dbReference>
<feature type="domain" description="Enoyl reductase (ER)" evidence="6">
    <location>
        <begin position="16"/>
        <end position="351"/>
    </location>
</feature>
<sequence>MTAPTISESRMISGYAALSNSQPLVPWQYKPRPLGPNDIEIKIDHCGICGSDIHNIDSGWGPTQYPVIVGHEIVGQVVAKGAEVQEHSVGDLVGVGAQAFACLKPDCNKCQRGHDVQCPRMVLTYNMPYPDGVPAQGGYADAIRIDANYAFRIPATIDPHEAAPLLCAGVTVFTPMLHYKMKAGDRVGVVGIGGLGHLAVQFAKALGTNVTAFTTSETKREECVKLGATQVVNLRDTDQSQAASESLDYLIVTTSSVHTDWSQLTSFMDVYGQIILLAAPETELKLMPFSLIAKNVGIVGSLIGGVKEMRVMLAFAAEHNIRPWIETLPMDQCNEGIQRVRDGKVRYRVVLSN</sequence>
<dbReference type="GO" id="GO:0008270">
    <property type="term" value="F:zinc ion binding"/>
    <property type="evidence" value="ECO:0007669"/>
    <property type="project" value="InterPro"/>
</dbReference>
<comment type="cofactor">
    <cofactor evidence="1 5">
        <name>Zn(2+)</name>
        <dbReference type="ChEBI" id="CHEBI:29105"/>
    </cofactor>
</comment>
<dbReference type="Gene3D" id="3.40.50.720">
    <property type="entry name" value="NAD(P)-binding Rossmann-like Domain"/>
    <property type="match status" value="1"/>
</dbReference>
<dbReference type="PROSITE" id="PS00059">
    <property type="entry name" value="ADH_ZINC"/>
    <property type="match status" value="1"/>
</dbReference>
<dbReference type="PROSITE" id="PS00065">
    <property type="entry name" value="D_2_HYDROXYACID_DH_1"/>
    <property type="match status" value="1"/>
</dbReference>
<reference evidence="8" key="1">
    <citation type="journal article" date="2018" name="Nat. Microbiol.">
        <title>Leveraging single-cell genomics to expand the fungal tree of life.</title>
        <authorList>
            <person name="Ahrendt S.R."/>
            <person name="Quandt C.A."/>
            <person name="Ciobanu D."/>
            <person name="Clum A."/>
            <person name="Salamov A."/>
            <person name="Andreopoulos B."/>
            <person name="Cheng J.F."/>
            <person name="Woyke T."/>
            <person name="Pelin A."/>
            <person name="Henrissat B."/>
            <person name="Reynolds N.K."/>
            <person name="Benny G.L."/>
            <person name="Smith M.E."/>
            <person name="James T.Y."/>
            <person name="Grigoriev I.V."/>
        </authorList>
    </citation>
    <scope>NUCLEOTIDE SEQUENCE [LARGE SCALE GENOMIC DNA]</scope>
    <source>
        <strain evidence="8">RSA 468</strain>
    </source>
</reference>
<dbReference type="Proteomes" id="UP000268162">
    <property type="component" value="Unassembled WGS sequence"/>
</dbReference>
<name>A0A4P9ZUU4_9FUNG</name>
<dbReference type="SMART" id="SM00829">
    <property type="entry name" value="PKS_ER"/>
    <property type="match status" value="1"/>
</dbReference>
<dbReference type="AlphaFoldDB" id="A0A4P9ZUU4"/>
<accession>A0A4P9ZUU4</accession>
<dbReference type="FunFam" id="3.40.50.720:FF:000022">
    <property type="entry name" value="Cinnamyl alcohol dehydrogenase"/>
    <property type="match status" value="1"/>
</dbReference>
<dbReference type="CDD" id="cd05283">
    <property type="entry name" value="CAD1"/>
    <property type="match status" value="1"/>
</dbReference>
<evidence type="ECO:0000259" key="6">
    <source>
        <dbReference type="SMART" id="SM00829"/>
    </source>
</evidence>
<evidence type="ECO:0000256" key="4">
    <source>
        <dbReference type="ARBA" id="ARBA00023002"/>
    </source>
</evidence>
<evidence type="ECO:0000256" key="5">
    <source>
        <dbReference type="RuleBase" id="RU361277"/>
    </source>
</evidence>
<dbReference type="InterPro" id="IPR013154">
    <property type="entry name" value="ADH-like_N"/>
</dbReference>
<keyword evidence="4" id="KW-0560">Oxidoreductase</keyword>
<evidence type="ECO:0000256" key="1">
    <source>
        <dbReference type="ARBA" id="ARBA00001947"/>
    </source>
</evidence>
<dbReference type="Pfam" id="PF08240">
    <property type="entry name" value="ADH_N"/>
    <property type="match status" value="1"/>
</dbReference>
<dbReference type="PANTHER" id="PTHR42683">
    <property type="entry name" value="ALDEHYDE REDUCTASE"/>
    <property type="match status" value="1"/>
</dbReference>
<organism evidence="7 8">
    <name type="scientific">Dimargaris cristalligena</name>
    <dbReference type="NCBI Taxonomy" id="215637"/>
    <lineage>
        <taxon>Eukaryota</taxon>
        <taxon>Fungi</taxon>
        <taxon>Fungi incertae sedis</taxon>
        <taxon>Zoopagomycota</taxon>
        <taxon>Kickxellomycotina</taxon>
        <taxon>Dimargaritomycetes</taxon>
        <taxon>Dimargaritales</taxon>
        <taxon>Dimargaritaceae</taxon>
        <taxon>Dimargaris</taxon>
    </lineage>
</organism>
<keyword evidence="3 5" id="KW-0862">Zinc</keyword>
<dbReference type="InterPro" id="IPR002328">
    <property type="entry name" value="ADH_Zn_CS"/>
</dbReference>
<dbReference type="SUPFAM" id="SSF50129">
    <property type="entry name" value="GroES-like"/>
    <property type="match status" value="1"/>
</dbReference>